<comment type="subcellular location">
    <subcellularLocation>
        <location evidence="1">Membrane</location>
        <topology evidence="1">Multi-pass membrane protein</topology>
    </subcellularLocation>
</comment>
<evidence type="ECO:0000256" key="5">
    <source>
        <dbReference type="SAM" id="Phobius"/>
    </source>
</evidence>
<feature type="transmembrane region" description="Helical" evidence="5">
    <location>
        <begin position="25"/>
        <end position="57"/>
    </location>
</feature>
<dbReference type="Pfam" id="PF10507">
    <property type="entry name" value="TMEM65"/>
    <property type="match status" value="1"/>
</dbReference>
<keyword evidence="2 5" id="KW-0812">Transmembrane</keyword>
<proteinExistence type="predicted"/>
<keyword evidence="7" id="KW-1185">Reference proteome</keyword>
<feature type="transmembrane region" description="Helical" evidence="5">
    <location>
        <begin position="86"/>
        <end position="107"/>
    </location>
</feature>
<protein>
    <submittedName>
        <fullName evidence="6">Transmembrane protein 65</fullName>
    </submittedName>
</protein>
<evidence type="ECO:0000256" key="3">
    <source>
        <dbReference type="ARBA" id="ARBA00022989"/>
    </source>
</evidence>
<accession>A0ABQ7J4N0</accession>
<dbReference type="PANTHER" id="PTHR21706:SF15">
    <property type="entry name" value="TRANSMEMBRANE PROTEIN 65"/>
    <property type="match status" value="1"/>
</dbReference>
<dbReference type="InterPro" id="IPR019537">
    <property type="entry name" value="TMEM65"/>
</dbReference>
<keyword evidence="3 5" id="KW-1133">Transmembrane helix</keyword>
<sequence length="129" mass="13613">MHLQQANTLDGTEGLMLLCGEMIDFYMGAFLGLSTLAAAGLGNMISCASGVLTGGFIERLVYRLGLPSAKLTPLQADSRVVKNAHLSGSMLGICIGCLIGMFPLLLLKNGSKEKEAPSENTQVVKPLEE</sequence>
<gene>
    <name evidence="6" type="ORF">IE077_002184</name>
</gene>
<keyword evidence="4 5" id="KW-0472">Membrane</keyword>
<dbReference type="PANTHER" id="PTHR21706">
    <property type="entry name" value="TRANSMEMBRANE PROTEIN 65"/>
    <property type="match status" value="1"/>
</dbReference>
<comment type="caution">
    <text evidence="6">The sequence shown here is derived from an EMBL/GenBank/DDBJ whole genome shotgun (WGS) entry which is preliminary data.</text>
</comment>
<dbReference type="Proteomes" id="UP000823046">
    <property type="component" value="Unassembled WGS sequence"/>
</dbReference>
<evidence type="ECO:0000256" key="1">
    <source>
        <dbReference type="ARBA" id="ARBA00004141"/>
    </source>
</evidence>
<dbReference type="EMBL" id="JADAQX010001100">
    <property type="protein sequence ID" value="KAF8818139.1"/>
    <property type="molecule type" value="Genomic_DNA"/>
</dbReference>
<reference evidence="6 7" key="1">
    <citation type="journal article" date="2020" name="bioRxiv">
        <title>Metabolic contributions of an alphaproteobacterial endosymbiont in the apicomplexan Cardiosporidium cionae.</title>
        <authorList>
            <person name="Hunter E.S."/>
            <person name="Paight C.J."/>
            <person name="Lane C.E."/>
        </authorList>
    </citation>
    <scope>NUCLEOTIDE SEQUENCE [LARGE SCALE GENOMIC DNA]</scope>
    <source>
        <strain evidence="6">ESH_2018</strain>
    </source>
</reference>
<evidence type="ECO:0000313" key="7">
    <source>
        <dbReference type="Proteomes" id="UP000823046"/>
    </source>
</evidence>
<name>A0ABQ7J4N0_9APIC</name>
<evidence type="ECO:0000256" key="4">
    <source>
        <dbReference type="ARBA" id="ARBA00023136"/>
    </source>
</evidence>
<organism evidence="6 7">
    <name type="scientific">Cardiosporidium cionae</name>
    <dbReference type="NCBI Taxonomy" id="476202"/>
    <lineage>
        <taxon>Eukaryota</taxon>
        <taxon>Sar</taxon>
        <taxon>Alveolata</taxon>
        <taxon>Apicomplexa</taxon>
        <taxon>Aconoidasida</taxon>
        <taxon>Nephromycida</taxon>
        <taxon>Cardiosporidium</taxon>
    </lineage>
</organism>
<evidence type="ECO:0000256" key="2">
    <source>
        <dbReference type="ARBA" id="ARBA00022692"/>
    </source>
</evidence>
<evidence type="ECO:0000313" key="6">
    <source>
        <dbReference type="EMBL" id="KAF8818139.1"/>
    </source>
</evidence>